<feature type="compositionally biased region" description="Polar residues" evidence="1">
    <location>
        <begin position="111"/>
        <end position="121"/>
    </location>
</feature>
<evidence type="ECO:0000313" key="3">
    <source>
        <dbReference type="Proteomes" id="UP001243330"/>
    </source>
</evidence>
<accession>A0AAD9EEN0</accession>
<gene>
    <name evidence="2" type="ORF">CCHR01_12497</name>
</gene>
<dbReference type="EMBL" id="JAQOWY010000294">
    <property type="protein sequence ID" value="KAK1844877.1"/>
    <property type="molecule type" value="Genomic_DNA"/>
</dbReference>
<dbReference type="AlphaFoldDB" id="A0AAD9EEN0"/>
<reference evidence="2" key="1">
    <citation type="submission" date="2023-01" db="EMBL/GenBank/DDBJ databases">
        <title>Colletotrichum chrysophilum M932 genome sequence.</title>
        <authorList>
            <person name="Baroncelli R."/>
        </authorList>
    </citation>
    <scope>NUCLEOTIDE SEQUENCE</scope>
    <source>
        <strain evidence="2">M932</strain>
    </source>
</reference>
<organism evidence="2 3">
    <name type="scientific">Colletotrichum chrysophilum</name>
    <dbReference type="NCBI Taxonomy" id="1836956"/>
    <lineage>
        <taxon>Eukaryota</taxon>
        <taxon>Fungi</taxon>
        <taxon>Dikarya</taxon>
        <taxon>Ascomycota</taxon>
        <taxon>Pezizomycotina</taxon>
        <taxon>Sordariomycetes</taxon>
        <taxon>Hypocreomycetidae</taxon>
        <taxon>Glomerellales</taxon>
        <taxon>Glomerellaceae</taxon>
        <taxon>Colletotrichum</taxon>
        <taxon>Colletotrichum gloeosporioides species complex</taxon>
    </lineage>
</organism>
<feature type="region of interest" description="Disordered" evidence="1">
    <location>
        <begin position="80"/>
        <end position="131"/>
    </location>
</feature>
<evidence type="ECO:0000313" key="2">
    <source>
        <dbReference type="EMBL" id="KAK1844877.1"/>
    </source>
</evidence>
<sequence length="131" mass="14777">MRCRSLGIPNRSRAEGKQGPRRRVPIDIQLFAKIGRRRFISYGPPDCCRCAVGYVGVHRLRMPLRISFIRLFVKSMMYDGLRSQPGSPHRRAHPPDTPLTAPPGLTHRDSPVSTHGGNSARRSPRFPLVQL</sequence>
<evidence type="ECO:0000256" key="1">
    <source>
        <dbReference type="SAM" id="MobiDB-lite"/>
    </source>
</evidence>
<comment type="caution">
    <text evidence="2">The sequence shown here is derived from an EMBL/GenBank/DDBJ whole genome shotgun (WGS) entry which is preliminary data.</text>
</comment>
<proteinExistence type="predicted"/>
<keyword evidence="3" id="KW-1185">Reference proteome</keyword>
<protein>
    <submittedName>
        <fullName evidence="2">Uncharacterized protein</fullName>
    </submittedName>
</protein>
<feature type="region of interest" description="Disordered" evidence="1">
    <location>
        <begin position="1"/>
        <end position="21"/>
    </location>
</feature>
<dbReference type="Proteomes" id="UP001243330">
    <property type="component" value="Unassembled WGS sequence"/>
</dbReference>
<name>A0AAD9EEN0_9PEZI</name>